<feature type="non-terminal residue" evidence="6">
    <location>
        <position position="1"/>
    </location>
</feature>
<dbReference type="AlphaFoldDB" id="A0A7K5W9F8"/>
<keyword evidence="4" id="KW-0788">Thiol protease</keyword>
<evidence type="ECO:0000313" key="6">
    <source>
        <dbReference type="EMBL" id="NWU37628.1"/>
    </source>
</evidence>
<proteinExistence type="inferred from homology"/>
<dbReference type="PANTHER" id="PTHR12606:SF11">
    <property type="entry name" value="SENTRIN-SPECIFIC PROTEASE 2"/>
    <property type="match status" value="1"/>
</dbReference>
<accession>A0A7K5W9F8</accession>
<reference evidence="6 7" key="1">
    <citation type="submission" date="2019-09" db="EMBL/GenBank/DDBJ databases">
        <title>Bird 10,000 Genomes (B10K) Project - Family phase.</title>
        <authorList>
            <person name="Zhang G."/>
        </authorList>
    </citation>
    <scope>NUCLEOTIDE SEQUENCE [LARGE SCALE GENOMIC DNA]</scope>
    <source>
        <strain evidence="6">B10K-DU-001-70</strain>
        <tissue evidence="6">Muscle</tissue>
    </source>
</reference>
<comment type="caution">
    <text evidence="6">The sequence shown here is derived from an EMBL/GenBank/DDBJ whole genome shotgun (WGS) entry which is preliminary data.</text>
</comment>
<keyword evidence="7" id="KW-1185">Reference proteome</keyword>
<organism evidence="6 7">
    <name type="scientific">Hylia prasina</name>
    <name type="common">green hylia</name>
    <dbReference type="NCBI Taxonomy" id="208073"/>
    <lineage>
        <taxon>Eukaryota</taxon>
        <taxon>Metazoa</taxon>
        <taxon>Chordata</taxon>
        <taxon>Craniata</taxon>
        <taxon>Vertebrata</taxon>
        <taxon>Euteleostomi</taxon>
        <taxon>Archelosauria</taxon>
        <taxon>Archosauria</taxon>
        <taxon>Dinosauria</taxon>
        <taxon>Saurischia</taxon>
        <taxon>Theropoda</taxon>
        <taxon>Coelurosauria</taxon>
        <taxon>Aves</taxon>
        <taxon>Neognathae</taxon>
        <taxon>Neoaves</taxon>
        <taxon>Telluraves</taxon>
        <taxon>Australaves</taxon>
        <taxon>Passeriformes</taxon>
        <taxon>Sylvioidea</taxon>
        <taxon>Sylviidae</taxon>
        <taxon>Acrocephalinae</taxon>
        <taxon>Hylia</taxon>
    </lineage>
</organism>
<dbReference type="Proteomes" id="UP000557268">
    <property type="component" value="Unassembled WGS sequence"/>
</dbReference>
<evidence type="ECO:0000256" key="2">
    <source>
        <dbReference type="ARBA" id="ARBA00022670"/>
    </source>
</evidence>
<dbReference type="GO" id="GO:0016926">
    <property type="term" value="P:protein desumoylation"/>
    <property type="evidence" value="ECO:0007669"/>
    <property type="project" value="TreeGrafter"/>
</dbReference>
<dbReference type="GO" id="GO:0006508">
    <property type="term" value="P:proteolysis"/>
    <property type="evidence" value="ECO:0007669"/>
    <property type="project" value="UniProtKB-KW"/>
</dbReference>
<dbReference type="GO" id="GO:0016929">
    <property type="term" value="F:deSUMOylase activity"/>
    <property type="evidence" value="ECO:0007669"/>
    <property type="project" value="TreeGrafter"/>
</dbReference>
<dbReference type="Pfam" id="PF02902">
    <property type="entry name" value="Peptidase_C48"/>
    <property type="match status" value="1"/>
</dbReference>
<evidence type="ECO:0000313" key="7">
    <source>
        <dbReference type="Proteomes" id="UP000557268"/>
    </source>
</evidence>
<protein>
    <submittedName>
        <fullName evidence="6">SENP2 protease</fullName>
    </submittedName>
</protein>
<gene>
    <name evidence="6" type="primary">Senp2</name>
    <name evidence="6" type="ORF">HYLPRA_R12811</name>
</gene>
<evidence type="ECO:0000256" key="1">
    <source>
        <dbReference type="ARBA" id="ARBA00005234"/>
    </source>
</evidence>
<keyword evidence="3" id="KW-0378">Hydrolase</keyword>
<evidence type="ECO:0000256" key="4">
    <source>
        <dbReference type="ARBA" id="ARBA00022807"/>
    </source>
</evidence>
<dbReference type="Gene3D" id="3.40.395.10">
    <property type="entry name" value="Adenoviral Proteinase, Chain A"/>
    <property type="match status" value="1"/>
</dbReference>
<dbReference type="InterPro" id="IPR038765">
    <property type="entry name" value="Papain-like_cys_pep_sf"/>
</dbReference>
<dbReference type="PROSITE" id="PS50600">
    <property type="entry name" value="ULP_PROTEASE"/>
    <property type="match status" value="1"/>
</dbReference>
<dbReference type="InterPro" id="IPR003653">
    <property type="entry name" value="Peptidase_C48_C"/>
</dbReference>
<dbReference type="GO" id="GO:0080090">
    <property type="term" value="P:regulation of primary metabolic process"/>
    <property type="evidence" value="ECO:0007669"/>
    <property type="project" value="UniProtKB-ARBA"/>
</dbReference>
<comment type="similarity">
    <text evidence="1">Belongs to the peptidase C48 family.</text>
</comment>
<dbReference type="FunFam" id="3.40.395.10:FF:000001">
    <property type="entry name" value="Sentrin-specific protease 1"/>
    <property type="match status" value="1"/>
</dbReference>
<name>A0A7K5W9F8_9SYLV</name>
<dbReference type="PANTHER" id="PTHR12606">
    <property type="entry name" value="SENTRIN/SUMO-SPECIFIC PROTEASE"/>
    <property type="match status" value="1"/>
</dbReference>
<dbReference type="GO" id="GO:0060255">
    <property type="term" value="P:regulation of macromolecule metabolic process"/>
    <property type="evidence" value="ECO:0007669"/>
    <property type="project" value="UniProtKB-ARBA"/>
</dbReference>
<dbReference type="EMBL" id="VYXD01006006">
    <property type="protein sequence ID" value="NWU37628.1"/>
    <property type="molecule type" value="Genomic_DNA"/>
</dbReference>
<dbReference type="GO" id="GO:0005634">
    <property type="term" value="C:nucleus"/>
    <property type="evidence" value="ECO:0007669"/>
    <property type="project" value="TreeGrafter"/>
</dbReference>
<feature type="domain" description="Ubiquitin-like protease family profile" evidence="5">
    <location>
        <begin position="31"/>
        <end position="195"/>
    </location>
</feature>
<evidence type="ECO:0000259" key="5">
    <source>
        <dbReference type="PROSITE" id="PS50600"/>
    </source>
</evidence>
<sequence>LSPLFQAMEREISAAFNSGVPEDILSRAFKLSVTREDICTLQPIGWLNDKIMNFYMNLVVERSKKEGYPTVYAFNTFFYAKLSSTSYKEVKKWTQGVDIFKHDIIFVPVHLRSHWTLLVVDLRKKTIKYFDSLGQKGDHICKTILKYLQEESREKRRIELTAFEWTLHSMGRQEIPLQNNGNDCGVFVCKFADFISRDKPLTFTAEHMPYFRRKMVWEIIHQQLL</sequence>
<evidence type="ECO:0000256" key="3">
    <source>
        <dbReference type="ARBA" id="ARBA00022801"/>
    </source>
</evidence>
<feature type="non-terminal residue" evidence="6">
    <location>
        <position position="225"/>
    </location>
</feature>
<dbReference type="SUPFAM" id="SSF54001">
    <property type="entry name" value="Cysteine proteinases"/>
    <property type="match status" value="1"/>
</dbReference>
<keyword evidence="2 6" id="KW-0645">Protease</keyword>